<evidence type="ECO:0008006" key="7">
    <source>
        <dbReference type="Google" id="ProtNLM"/>
    </source>
</evidence>
<reference evidence="5 6" key="1">
    <citation type="submission" date="2017-06" db="EMBL/GenBank/DDBJ databases">
        <title>Comparative genomic analysis of Ambrosia Fusariam Clade fungi.</title>
        <authorList>
            <person name="Stajich J.E."/>
            <person name="Carrillo J."/>
            <person name="Kijimoto T."/>
            <person name="Eskalen A."/>
            <person name="O'Donnell K."/>
            <person name="Kasson M."/>
        </authorList>
    </citation>
    <scope>NUCLEOTIDE SEQUENCE [LARGE SCALE GENOMIC DNA]</scope>
    <source>
        <strain evidence="5 6">NRRL62584</strain>
    </source>
</reference>
<dbReference type="NCBIfam" id="TIGR00231">
    <property type="entry name" value="small_GTP"/>
    <property type="match status" value="1"/>
</dbReference>
<name>A0A428PYU7_9HYPO</name>
<keyword evidence="6" id="KW-1185">Reference proteome</keyword>
<keyword evidence="2" id="KW-0547">Nucleotide-binding</keyword>
<dbReference type="Gene3D" id="3.40.50.300">
    <property type="entry name" value="P-loop containing nucleotide triphosphate hydrolases"/>
    <property type="match status" value="1"/>
</dbReference>
<dbReference type="InterPro" id="IPR005225">
    <property type="entry name" value="Small_GTP-bd"/>
</dbReference>
<dbReference type="SMART" id="SM00174">
    <property type="entry name" value="RHO"/>
    <property type="match status" value="1"/>
</dbReference>
<dbReference type="OrthoDB" id="195446at2759"/>
<dbReference type="InterPro" id="IPR027417">
    <property type="entry name" value="P-loop_NTPase"/>
</dbReference>
<keyword evidence="3" id="KW-0342">GTP-binding</keyword>
<dbReference type="GO" id="GO:0003924">
    <property type="term" value="F:GTPase activity"/>
    <property type="evidence" value="ECO:0007669"/>
    <property type="project" value="InterPro"/>
</dbReference>
<dbReference type="EMBL" id="NKCI01000075">
    <property type="protein sequence ID" value="RSL58250.1"/>
    <property type="molecule type" value="Genomic_DNA"/>
</dbReference>
<protein>
    <recommendedName>
        <fullName evidence="7">Fungal N-terminal domain-containing protein</fullName>
    </recommendedName>
</protein>
<dbReference type="PROSITE" id="PS51419">
    <property type="entry name" value="RAB"/>
    <property type="match status" value="1"/>
</dbReference>
<dbReference type="SMART" id="SM00173">
    <property type="entry name" value="RAS"/>
    <property type="match status" value="1"/>
</dbReference>
<feature type="region of interest" description="Disordered" evidence="4">
    <location>
        <begin position="432"/>
        <end position="484"/>
    </location>
</feature>
<evidence type="ECO:0000256" key="4">
    <source>
        <dbReference type="SAM" id="MobiDB-lite"/>
    </source>
</evidence>
<evidence type="ECO:0000313" key="6">
    <source>
        <dbReference type="Proteomes" id="UP000288168"/>
    </source>
</evidence>
<organism evidence="5 6">
    <name type="scientific">Fusarium duplospermum</name>
    <dbReference type="NCBI Taxonomy" id="1325734"/>
    <lineage>
        <taxon>Eukaryota</taxon>
        <taxon>Fungi</taxon>
        <taxon>Dikarya</taxon>
        <taxon>Ascomycota</taxon>
        <taxon>Pezizomycotina</taxon>
        <taxon>Sordariomycetes</taxon>
        <taxon>Hypocreomycetidae</taxon>
        <taxon>Hypocreales</taxon>
        <taxon>Nectriaceae</taxon>
        <taxon>Fusarium</taxon>
        <taxon>Fusarium solani species complex</taxon>
    </lineage>
</organism>
<feature type="compositionally biased region" description="Low complexity" evidence="4">
    <location>
        <begin position="459"/>
        <end position="475"/>
    </location>
</feature>
<dbReference type="GO" id="GO:0005525">
    <property type="term" value="F:GTP binding"/>
    <property type="evidence" value="ECO:0007669"/>
    <property type="project" value="UniProtKB-KW"/>
</dbReference>
<sequence>MDPLSITTGVLALLGVCYNVGTGLKKLYDDIEAVDETVAAIIEDVKALTKVLNTMKTSFDSVARPLTGHVGAHWENIYCSLKDGNKALEGLYQVVQERADQHRWNQVSIQGANDRILPSLEDMQREIRNLAVKLNERISTLQTTPVVATLQLDMTKSAEITTMSNLRNCTSESTMAWLQDSVDRGRIQIPGSSRPPQGDDSDSDSDLDLDLALGLYKKAQVKYQSTDYQGAEPLLRNCLSRLMPMTEQGRTRPRNSDLPSAHEVLSLFCQTCIGLEKWEDAATAMIDKIALSPQGLEGKDEAALKDISTLVMVLYAKKDYVQGHLYGRKLLRGYRKLGPSGEDGVERSLTLLVAICKASGNTDEEQAYSIMLENLRDRKAAQSMPIPVIEEGTHGWGDPAMPVLEMEEQAASPQNPDGKVLLPTLHLPYRPSTPTAYSARASPEPPLPPSISPVPPQRPSIASSSSIQTTVTVQSPDSLTTTAPVSAFRPVTPIVRSEAEQLLLSNKYYFENHERLLRAPVKKKLVIVGDTLSGKSLLLHHQAHGNIDKVAHLGEAAGLLETFYTTVTLADITVDMTMTDTPGQMDYDRLRPICYPNGNVIVLVFDKSIPDCFDNIEETWMPEVLHFLPSTPIILVGNKKDLENDPKIIREANRIGYHPGAEKAGKLPGVVKYLETSAKTGEGVKEVFDFAALYALVGTGQEKPPSIFRRLFSKKT</sequence>
<gene>
    <name evidence="5" type="ORF">CEP54_007878</name>
</gene>
<accession>A0A428PYU7</accession>
<comment type="caution">
    <text evidence="5">The sequence shown here is derived from an EMBL/GenBank/DDBJ whole genome shotgun (WGS) entry which is preliminary data.</text>
</comment>
<dbReference type="InterPro" id="IPR003578">
    <property type="entry name" value="Small_GTPase_Rho"/>
</dbReference>
<proteinExistence type="predicted"/>
<dbReference type="Proteomes" id="UP000288168">
    <property type="component" value="Unassembled WGS sequence"/>
</dbReference>
<evidence type="ECO:0000256" key="3">
    <source>
        <dbReference type="ARBA" id="ARBA00023134"/>
    </source>
</evidence>
<evidence type="ECO:0000256" key="2">
    <source>
        <dbReference type="ARBA" id="ARBA00022741"/>
    </source>
</evidence>
<feature type="region of interest" description="Disordered" evidence="4">
    <location>
        <begin position="186"/>
        <end position="205"/>
    </location>
</feature>
<keyword evidence="1" id="KW-0488">Methylation</keyword>
<evidence type="ECO:0000256" key="1">
    <source>
        <dbReference type="ARBA" id="ARBA00022481"/>
    </source>
</evidence>
<evidence type="ECO:0000313" key="5">
    <source>
        <dbReference type="EMBL" id="RSL58250.1"/>
    </source>
</evidence>
<dbReference type="PROSITE" id="PS51420">
    <property type="entry name" value="RHO"/>
    <property type="match status" value="1"/>
</dbReference>
<dbReference type="PRINTS" id="PR00449">
    <property type="entry name" value="RASTRNSFRMNG"/>
</dbReference>
<dbReference type="PANTHER" id="PTHR24072">
    <property type="entry name" value="RHO FAMILY GTPASE"/>
    <property type="match status" value="1"/>
</dbReference>
<dbReference type="AlphaFoldDB" id="A0A428PYU7"/>
<dbReference type="SUPFAM" id="SSF52540">
    <property type="entry name" value="P-loop containing nucleoside triphosphate hydrolases"/>
    <property type="match status" value="1"/>
</dbReference>
<dbReference type="InterPro" id="IPR001806">
    <property type="entry name" value="Small_GTPase"/>
</dbReference>
<dbReference type="Pfam" id="PF00071">
    <property type="entry name" value="Ras"/>
    <property type="match status" value="1"/>
</dbReference>
<feature type="compositionally biased region" description="Pro residues" evidence="4">
    <location>
        <begin position="443"/>
        <end position="458"/>
    </location>
</feature>
<dbReference type="GO" id="GO:0007264">
    <property type="term" value="P:small GTPase-mediated signal transduction"/>
    <property type="evidence" value="ECO:0007669"/>
    <property type="project" value="InterPro"/>
</dbReference>
<dbReference type="SMART" id="SM00175">
    <property type="entry name" value="RAB"/>
    <property type="match status" value="1"/>
</dbReference>
<dbReference type="STRING" id="1325734.A0A428PYU7"/>